<dbReference type="Gene3D" id="3.40.50.2000">
    <property type="entry name" value="Glycogen Phosphorylase B"/>
    <property type="match status" value="2"/>
</dbReference>
<protein>
    <submittedName>
        <fullName evidence="4">Glycosyltransferase family 4 protein</fullName>
    </submittedName>
</protein>
<evidence type="ECO:0000256" key="2">
    <source>
        <dbReference type="SAM" id="MobiDB-lite"/>
    </source>
</evidence>
<dbReference type="Pfam" id="PF00534">
    <property type="entry name" value="Glycos_transf_1"/>
    <property type="match status" value="1"/>
</dbReference>
<keyword evidence="1" id="KW-0808">Transferase</keyword>
<proteinExistence type="predicted"/>
<evidence type="ECO:0000256" key="1">
    <source>
        <dbReference type="ARBA" id="ARBA00022679"/>
    </source>
</evidence>
<dbReference type="PANTHER" id="PTHR12526">
    <property type="entry name" value="GLYCOSYLTRANSFERASE"/>
    <property type="match status" value="1"/>
</dbReference>
<feature type="domain" description="Glycosyl transferase family 1" evidence="3">
    <location>
        <begin position="214"/>
        <end position="363"/>
    </location>
</feature>
<accession>A0ABR9VXN6</accession>
<keyword evidence="5" id="KW-1185">Reference proteome</keyword>
<organism evidence="4 5">
    <name type="scientific">Brachybacterium epidermidis</name>
    <dbReference type="NCBI Taxonomy" id="2781983"/>
    <lineage>
        <taxon>Bacteria</taxon>
        <taxon>Bacillati</taxon>
        <taxon>Actinomycetota</taxon>
        <taxon>Actinomycetes</taxon>
        <taxon>Micrococcales</taxon>
        <taxon>Dermabacteraceae</taxon>
        <taxon>Brachybacterium</taxon>
    </lineage>
</organism>
<reference evidence="4 5" key="1">
    <citation type="submission" date="2020-10" db="EMBL/GenBank/DDBJ databases">
        <title>Draft genome and description of Brachybacterium epidermidis sp nov.</title>
        <authorList>
            <person name="Boxberger M."/>
            <person name="La Scola B."/>
        </authorList>
    </citation>
    <scope>NUCLEOTIDE SEQUENCE [LARGE SCALE GENOMIC DNA]</scope>
    <source>
        <strain evidence="4 5">Marseille-Q2903</strain>
    </source>
</reference>
<dbReference type="EMBL" id="JADEYR010000001">
    <property type="protein sequence ID" value="MBE9402931.1"/>
    <property type="molecule type" value="Genomic_DNA"/>
</dbReference>
<gene>
    <name evidence="4" type="ORF">IOE58_01510</name>
</gene>
<evidence type="ECO:0000259" key="3">
    <source>
        <dbReference type="Pfam" id="PF00534"/>
    </source>
</evidence>
<feature type="compositionally biased region" description="Low complexity" evidence="2">
    <location>
        <begin position="620"/>
        <end position="637"/>
    </location>
</feature>
<feature type="compositionally biased region" description="Basic and acidic residues" evidence="2">
    <location>
        <begin position="574"/>
        <end position="588"/>
    </location>
</feature>
<comment type="caution">
    <text evidence="4">The sequence shown here is derived from an EMBL/GenBank/DDBJ whole genome shotgun (WGS) entry which is preliminary data.</text>
</comment>
<dbReference type="InterPro" id="IPR001296">
    <property type="entry name" value="Glyco_trans_1"/>
</dbReference>
<evidence type="ECO:0000313" key="4">
    <source>
        <dbReference type="EMBL" id="MBE9402931.1"/>
    </source>
</evidence>
<dbReference type="SUPFAM" id="SSF53756">
    <property type="entry name" value="UDP-Glycosyltransferase/glycogen phosphorylase"/>
    <property type="match status" value="2"/>
</dbReference>
<dbReference type="Proteomes" id="UP000644727">
    <property type="component" value="Unassembled WGS sequence"/>
</dbReference>
<feature type="compositionally biased region" description="Low complexity" evidence="2">
    <location>
        <begin position="589"/>
        <end position="602"/>
    </location>
</feature>
<evidence type="ECO:0000313" key="5">
    <source>
        <dbReference type="Proteomes" id="UP000644727"/>
    </source>
</evidence>
<dbReference type="CDD" id="cd03801">
    <property type="entry name" value="GT4_PimA-like"/>
    <property type="match status" value="1"/>
</dbReference>
<name>A0ABR9VXN6_9MICO</name>
<sequence>MIVICTNEIAGPTGYHKSVVQLANGLHEAGYPVALLGFLGTGDVSSRMIPRWPLDLDVPAFTLRTLPARGGRLQHRNVHPEMHGALGALQYAFTANELAALRDLNAALSDQDTIIFTAPVQALAFQRALSGDARRPRTVLQIHGDYSHHAELREPLLAARGMIDRVQTVADGLRAQFTPPFDASDVVFIPNFPGEGTTPLERTAHEGVNIALPASFQHRKNQLDAVRALSLIDDESVTLTLWGNISSLHPYYLAVRELVESLGLQDRVRMPGFGTEQDVYGSADIVLMTSLSEGFAYPLLEAMYHSRPTVSYDFDFGPAEAIEDGDSGFLVPIGDVELLAARLQELAQDAGLRERFGRRARERFDATFATPAVEQQYRDFLGPQGNMLDIPGLFSAEGGEPIAAEAITHGLRRPQGRLLHRITVASPIELHDVRIDDGHSVRAPRVRRDATRTVIEFPAGAPCVVSYTTAPGSQDRHYLASTTRGHELEILAHLRRDADYGAGRPGVVETLRLPSGGSGVARPMQSLTYLARRAPGDVLWKSRQIIAAYGARRRAHRELSAATSAQSDAPLEAPGHEHEDIESRERDSAAGATVSAASATAVEPDSSFDMPTTFRDRAAQPRAEAAPDTAAPRTPTESAQTGYLLDAAPDATEALHGQNGSAASGRLSAAVEQVRSVGTFAASSAVSAMARAVTKPSVGAHRVVGRHPWFPVSGGVDSCGVPVGGAGGVEVVNAGGAECPSVVVRGEYDWLVLRDGVSRRRVGAPWSYGELFEGVCAAERDFGLFDITGPGGVHVWELGRSALVIQLAEAAGLWGAASAVAEPVSDVYVGPKRLSSAPSARRVVFDYARRGQSGYRTERFVDDETLFVVQPDAGGYPGVEESDLAYPFAEFLEWKRGWRRRWAHLRVPEADARPFEEALSRSLGVRVDLGDHLRNRLAKFLAEREFFTPVFERVAPEEVLIASSHWWAGIAAAAERSGARGSDVQYALTSRFAPSFWFGGRPHYGASRFYAWSDLWAGRTNACDEHVVVPRVMPELRAALEGPGLDPVWDVCVISQPRVLRRILGFVRELVVERPELRVVVAPHPAQRGIIGGELAAAGVESRVEVAAEDTLSVVRRARVAGGTFSTSLWEAAALGCPTFVIEVPGYGETLEDVSSGLFRLARSPHDLVPFEVPESRHHIFE</sequence>
<feature type="region of interest" description="Disordered" evidence="2">
    <location>
        <begin position="558"/>
        <end position="638"/>
    </location>
</feature>